<reference evidence="11" key="1">
    <citation type="journal article" date="2020" name="Nature">
        <title>Giant virus diversity and host interactions through global metagenomics.</title>
        <authorList>
            <person name="Schulz F."/>
            <person name="Roux S."/>
            <person name="Paez-Espino D."/>
            <person name="Jungbluth S."/>
            <person name="Walsh D.A."/>
            <person name="Denef V.J."/>
            <person name="McMahon K.D."/>
            <person name="Konstantinidis K.T."/>
            <person name="Eloe-Fadrosh E.A."/>
            <person name="Kyrpides N.C."/>
            <person name="Woyke T."/>
        </authorList>
    </citation>
    <scope>NUCLEOTIDE SEQUENCE</scope>
    <source>
        <strain evidence="11">GVMAG-M-3300021964-36</strain>
    </source>
</reference>
<keyword evidence="5" id="KW-0255">Endonuclease</keyword>
<accession>A0A6C0CUY6</accession>
<dbReference type="InterPro" id="IPR000999">
    <property type="entry name" value="RNase_III_dom"/>
</dbReference>
<evidence type="ECO:0000256" key="8">
    <source>
        <dbReference type="ARBA" id="ARBA00022884"/>
    </source>
</evidence>
<dbReference type="GO" id="GO:0004525">
    <property type="term" value="F:ribonuclease III activity"/>
    <property type="evidence" value="ECO:0007669"/>
    <property type="project" value="UniProtKB-EC"/>
</dbReference>
<dbReference type="PANTHER" id="PTHR14950">
    <property type="entry name" value="DICER-RELATED"/>
    <property type="match status" value="1"/>
</dbReference>
<protein>
    <recommendedName>
        <fullName evidence="2">ribonuclease III</fullName>
        <ecNumber evidence="2">3.1.26.3</ecNumber>
    </recommendedName>
</protein>
<dbReference type="AlphaFoldDB" id="A0A6C0CUY6"/>
<keyword evidence="3" id="KW-0540">Nuclease</keyword>
<sequence length="287" mass="32681">MISNQGIQVSNTDNVSPFNPSNKMISYDEVVYILSQHGIDDKPKDITLYNKAFLHRSYCTRKNDNVLTGNIECPTDCLPLQEESNERLEFLGDAILNFVVANYLYERYPDANEGFLTKIRTKIVNGNKLAELATYLKLGDHLIISQQLEANKGRSNKNNLEDVFEALLGAIYLDFSSVNNGFIEENGVGFQTVMNFIINILETYIDFSTIVVQKVNPKDTFVKLAQHNFQWTPKFYEINVCDKDNIKEHTISIKNNEDFTIAVATGETRKMAEINAAEKALKYYGWS</sequence>
<dbReference type="Gene3D" id="3.30.160.20">
    <property type="match status" value="1"/>
</dbReference>
<dbReference type="SUPFAM" id="SSF69065">
    <property type="entry name" value="RNase III domain-like"/>
    <property type="match status" value="1"/>
</dbReference>
<dbReference type="SMART" id="SM00535">
    <property type="entry name" value="RIBOc"/>
    <property type="match status" value="1"/>
</dbReference>
<dbReference type="HAMAP" id="MF_00104">
    <property type="entry name" value="RNase_III"/>
    <property type="match status" value="1"/>
</dbReference>
<dbReference type="GO" id="GO:0003723">
    <property type="term" value="F:RNA binding"/>
    <property type="evidence" value="ECO:0007669"/>
    <property type="project" value="UniProtKB-KW"/>
</dbReference>
<feature type="domain" description="RNase III" evidence="10">
    <location>
        <begin position="30"/>
        <end position="176"/>
    </location>
</feature>
<keyword evidence="8" id="KW-0694">RNA-binding</keyword>
<evidence type="ECO:0000256" key="1">
    <source>
        <dbReference type="ARBA" id="ARBA00000109"/>
    </source>
</evidence>
<dbReference type="CDD" id="cd00593">
    <property type="entry name" value="RIBOc"/>
    <property type="match status" value="1"/>
</dbReference>
<dbReference type="Pfam" id="PF00035">
    <property type="entry name" value="dsrm"/>
    <property type="match status" value="1"/>
</dbReference>
<dbReference type="PANTHER" id="PTHR14950:SF37">
    <property type="entry name" value="ENDORIBONUCLEASE DICER"/>
    <property type="match status" value="1"/>
</dbReference>
<dbReference type="PROSITE" id="PS00517">
    <property type="entry name" value="RNASE_3_1"/>
    <property type="match status" value="1"/>
</dbReference>
<organism evidence="11">
    <name type="scientific">viral metagenome</name>
    <dbReference type="NCBI Taxonomy" id="1070528"/>
    <lineage>
        <taxon>unclassified sequences</taxon>
        <taxon>metagenomes</taxon>
        <taxon>organismal metagenomes</taxon>
    </lineage>
</organism>
<evidence type="ECO:0000256" key="4">
    <source>
        <dbReference type="ARBA" id="ARBA00022723"/>
    </source>
</evidence>
<dbReference type="GO" id="GO:0006364">
    <property type="term" value="P:rRNA processing"/>
    <property type="evidence" value="ECO:0007669"/>
    <property type="project" value="InterPro"/>
</dbReference>
<keyword evidence="6" id="KW-0378">Hydrolase</keyword>
<dbReference type="PROSITE" id="PS50137">
    <property type="entry name" value="DS_RBD"/>
    <property type="match status" value="1"/>
</dbReference>
<dbReference type="Pfam" id="PF00636">
    <property type="entry name" value="Ribonuclease_3"/>
    <property type="match status" value="1"/>
</dbReference>
<evidence type="ECO:0000256" key="2">
    <source>
        <dbReference type="ARBA" id="ARBA00012177"/>
    </source>
</evidence>
<evidence type="ECO:0000256" key="5">
    <source>
        <dbReference type="ARBA" id="ARBA00022759"/>
    </source>
</evidence>
<evidence type="ECO:0000256" key="6">
    <source>
        <dbReference type="ARBA" id="ARBA00022801"/>
    </source>
</evidence>
<dbReference type="EC" id="3.1.26.3" evidence="2"/>
<dbReference type="InterPro" id="IPR011907">
    <property type="entry name" value="RNase_III"/>
</dbReference>
<dbReference type="Gene3D" id="1.10.1520.10">
    <property type="entry name" value="Ribonuclease III domain"/>
    <property type="match status" value="1"/>
</dbReference>
<dbReference type="PROSITE" id="PS50142">
    <property type="entry name" value="RNASE_3_2"/>
    <property type="match status" value="1"/>
</dbReference>
<dbReference type="InterPro" id="IPR036389">
    <property type="entry name" value="RNase_III_sf"/>
</dbReference>
<dbReference type="FunFam" id="1.10.1520.10:FF:000001">
    <property type="entry name" value="Ribonuclease 3"/>
    <property type="match status" value="1"/>
</dbReference>
<keyword evidence="7" id="KW-0460">Magnesium</keyword>
<comment type="catalytic activity">
    <reaction evidence="1">
        <text>Endonucleolytic cleavage to 5'-phosphomonoester.</text>
        <dbReference type="EC" id="3.1.26.3"/>
    </reaction>
</comment>
<evidence type="ECO:0000313" key="11">
    <source>
        <dbReference type="EMBL" id="QHT07564.1"/>
    </source>
</evidence>
<keyword evidence="4" id="KW-0479">Metal-binding</keyword>
<feature type="domain" description="DRBM" evidence="9">
    <location>
        <begin position="216"/>
        <end position="286"/>
    </location>
</feature>
<dbReference type="InterPro" id="IPR014720">
    <property type="entry name" value="dsRBD_dom"/>
</dbReference>
<proteinExistence type="inferred from homology"/>
<evidence type="ECO:0000259" key="10">
    <source>
        <dbReference type="PROSITE" id="PS50142"/>
    </source>
</evidence>
<evidence type="ECO:0000259" key="9">
    <source>
        <dbReference type="PROSITE" id="PS50137"/>
    </source>
</evidence>
<evidence type="ECO:0000256" key="7">
    <source>
        <dbReference type="ARBA" id="ARBA00022842"/>
    </source>
</evidence>
<name>A0A6C0CUY6_9ZZZZ</name>
<evidence type="ECO:0000256" key="3">
    <source>
        <dbReference type="ARBA" id="ARBA00022722"/>
    </source>
</evidence>
<dbReference type="EMBL" id="MN739483">
    <property type="protein sequence ID" value="QHT07564.1"/>
    <property type="molecule type" value="Genomic_DNA"/>
</dbReference>
<dbReference type="SUPFAM" id="SSF54768">
    <property type="entry name" value="dsRNA-binding domain-like"/>
    <property type="match status" value="1"/>
</dbReference>
<dbReference type="GO" id="GO:0046872">
    <property type="term" value="F:metal ion binding"/>
    <property type="evidence" value="ECO:0007669"/>
    <property type="project" value="UniProtKB-KW"/>
</dbReference>